<keyword evidence="1" id="KW-0614">Plasmid</keyword>
<proteinExistence type="predicted"/>
<dbReference type="RefSeq" id="WP_208766844.1">
    <property type="nucleotide sequence ID" value="NZ_CAWNNC010000004.1"/>
</dbReference>
<dbReference type="AlphaFoldDB" id="A0A2K8T609"/>
<evidence type="ECO:0000313" key="1">
    <source>
        <dbReference type="EMBL" id="AUB43101.1"/>
    </source>
</evidence>
<gene>
    <name evidence="1" type="ORF">COO91_09259</name>
</gene>
<dbReference type="Proteomes" id="UP000232003">
    <property type="component" value="Plasmid pNFSY03"/>
</dbReference>
<dbReference type="KEGG" id="nfl:COO91_09259"/>
<protein>
    <submittedName>
        <fullName evidence="1">Benzoyl-CoA reductase/2-hydroxyglutaryl-CoA dehydratase subunit, BcrC/BadD/HgdB</fullName>
    </submittedName>
</protein>
<reference evidence="1 2" key="1">
    <citation type="submission" date="2017-11" db="EMBL/GenBank/DDBJ databases">
        <title>Complete genome of a free-living desiccation-tolerant cyanobacterium and its photosynthetic adaptation to extreme terrestrial habitat.</title>
        <authorList>
            <person name="Shang J."/>
        </authorList>
    </citation>
    <scope>NUCLEOTIDE SEQUENCE [LARGE SCALE GENOMIC DNA]</scope>
    <source>
        <strain evidence="1 2">CCNUN1</strain>
        <plasmid evidence="2">pnfsy03</plasmid>
    </source>
</reference>
<accession>A0A2K8T609</accession>
<keyword evidence="2" id="KW-1185">Reference proteome</keyword>
<organism evidence="1 2">
    <name type="scientific">Nostoc flagelliforme CCNUN1</name>
    <dbReference type="NCBI Taxonomy" id="2038116"/>
    <lineage>
        <taxon>Bacteria</taxon>
        <taxon>Bacillati</taxon>
        <taxon>Cyanobacteriota</taxon>
        <taxon>Cyanophyceae</taxon>
        <taxon>Nostocales</taxon>
        <taxon>Nostocaceae</taxon>
        <taxon>Nostoc</taxon>
    </lineage>
</organism>
<sequence length="52" mass="5975">MIFSSIDEFSFTVKTWNGEVTVGVQYLKSYNYLPAECEQIQVICDGVTAHRR</sequence>
<name>A0A2K8T609_9NOSO</name>
<geneLocation type="plasmid" evidence="2">
    <name>pnfsy03</name>
</geneLocation>
<evidence type="ECO:0000313" key="2">
    <source>
        <dbReference type="Proteomes" id="UP000232003"/>
    </source>
</evidence>
<dbReference type="EMBL" id="CP024788">
    <property type="protein sequence ID" value="AUB43101.1"/>
    <property type="molecule type" value="Genomic_DNA"/>
</dbReference>